<sequence>MEEELAGLSLLDDEDEAFQEEAAVVDRKYQFCLVGRCLTDNLGDKRYLFQFFHEVYVQRVISRTPWFFNNHLLILQRVQNGEDPSVLALNFSEFWVQVHELPPGRRNVVASRWLRDADRSQISAEYLKGANQSNSINTENVISCNLGEDFRNQVCNPNSIPLGSNQQNIIHGYNNWRDWSKGGSNIGGLVNGPMDLVLEEEHDPIAMLEGKKRQRRVEEPKALLGAANEEGSFDLTASSGAQRIWRLTGFYRNPYGRVRSESWELLRRLSHDQITSWVLLGDFNEIISSFEKKGGRLRSERKMNEFRMTLEDCNLSDLDVQMNLNWEADKEELFWEQRARVNWLKNGDRNTNYFHKVAVNRLFRGRIFVLEDENGRQLSSTDDFLRLASDYFINLFTASSMGSDEHLFGLVEKKVTESMNANLIKQFTEDEIVYAVKMMAPLNAPGIDGFPTIFFQRLISDNVLIAYEVLHSLKMKKRGQKGNFALKLDMSKAYDRVEWDFLAGMMTHLGFHEDWIVLIMRCVCSVTYSVSLNGCNSEWFSPSRGLRQGDPISPFLFLICAKGFSTLIAEAKQKGLMKGAPIGRGRYYINHLFFSDDSILFGDASCERARVDWDVINEYELIFGQRVNFDKFLIYSGANVDSNVKENIVNMLGVRVASNPEKYLGLPMMVGRKKSWAFANFVDRFRKQIEGWSLRYLSIGGKEVFIKSVLQAIPLYAMQCFLMPKSLCRKLEGVMNKFWWTNNKTSKGIHWSGWEPLCKPKDTGGMGFKDLVLFNKALLAKQHLQCSGIDSERTIVADTATRISSIPIAKGRSEDLMVWKYEGSGDYTIKSGYRVLFSEHIQNIIDTSPDGVDYTEFYKSLWALHIPAKIKIYRLFNNFLPHRCNLARRMLSVETVCPLCKKDPEDADHLIWSCELLQCVWTSLNIMAPSFEASINGKIRFANTFSAAEEQQRQIMALSLWGLWYRRNKLFHEGVKFSLQEFLGFIKGYSQELNLNKEIFCPSFRSLVNEIWKPPDDGFIKLNFDTAFQNDVKIAITAVLARNSKRDIVGAETYLFKNVADAFVAEARACERALILAGAMGFRRLVVEGDLLIVIKSIKKRQEDKSVLRPITQHINF</sequence>
<evidence type="ECO:0000313" key="2">
    <source>
        <dbReference type="EMBL" id="KAA3479975.1"/>
    </source>
</evidence>
<comment type="caution">
    <text evidence="2">The sequence shown here is derived from an EMBL/GenBank/DDBJ whole genome shotgun (WGS) entry which is preliminary data.</text>
</comment>
<dbReference type="SUPFAM" id="SSF56219">
    <property type="entry name" value="DNase I-like"/>
    <property type="match status" value="1"/>
</dbReference>
<dbReference type="InterPro" id="IPR000477">
    <property type="entry name" value="RT_dom"/>
</dbReference>
<dbReference type="EMBL" id="SMMG02000003">
    <property type="protein sequence ID" value="KAA3479975.1"/>
    <property type="molecule type" value="Genomic_DNA"/>
</dbReference>
<dbReference type="SUPFAM" id="SSF56672">
    <property type="entry name" value="DNA/RNA polymerases"/>
    <property type="match status" value="1"/>
</dbReference>
<dbReference type="InterPro" id="IPR002156">
    <property type="entry name" value="RNaseH_domain"/>
</dbReference>
<dbReference type="InterPro" id="IPR044730">
    <property type="entry name" value="RNase_H-like_dom_plant"/>
</dbReference>
<dbReference type="InterPro" id="IPR036691">
    <property type="entry name" value="Endo/exonu/phosph_ase_sf"/>
</dbReference>
<dbReference type="AlphaFoldDB" id="A0A5B6WFT5"/>
<organism evidence="2 3">
    <name type="scientific">Gossypium australe</name>
    <dbReference type="NCBI Taxonomy" id="47621"/>
    <lineage>
        <taxon>Eukaryota</taxon>
        <taxon>Viridiplantae</taxon>
        <taxon>Streptophyta</taxon>
        <taxon>Embryophyta</taxon>
        <taxon>Tracheophyta</taxon>
        <taxon>Spermatophyta</taxon>
        <taxon>Magnoliopsida</taxon>
        <taxon>eudicotyledons</taxon>
        <taxon>Gunneridae</taxon>
        <taxon>Pentapetalae</taxon>
        <taxon>rosids</taxon>
        <taxon>malvids</taxon>
        <taxon>Malvales</taxon>
        <taxon>Malvaceae</taxon>
        <taxon>Malvoideae</taxon>
        <taxon>Gossypium</taxon>
    </lineage>
</organism>
<evidence type="ECO:0000313" key="3">
    <source>
        <dbReference type="Proteomes" id="UP000325315"/>
    </source>
</evidence>
<dbReference type="InterPro" id="IPR043502">
    <property type="entry name" value="DNA/RNA_pol_sf"/>
</dbReference>
<dbReference type="Proteomes" id="UP000325315">
    <property type="component" value="Unassembled WGS sequence"/>
</dbReference>
<dbReference type="Gene3D" id="3.60.10.10">
    <property type="entry name" value="Endonuclease/exonuclease/phosphatase"/>
    <property type="match status" value="1"/>
</dbReference>
<dbReference type="Pfam" id="PF13966">
    <property type="entry name" value="zf-RVT"/>
    <property type="match status" value="1"/>
</dbReference>
<dbReference type="GO" id="GO:0003676">
    <property type="term" value="F:nucleic acid binding"/>
    <property type="evidence" value="ECO:0007669"/>
    <property type="project" value="InterPro"/>
</dbReference>
<name>A0A5B6WFT5_9ROSI</name>
<dbReference type="PROSITE" id="PS50878">
    <property type="entry name" value="RT_POL"/>
    <property type="match status" value="1"/>
</dbReference>
<dbReference type="PANTHER" id="PTHR33116:SF86">
    <property type="entry name" value="REVERSE TRANSCRIPTASE DOMAIN-CONTAINING PROTEIN"/>
    <property type="match status" value="1"/>
</dbReference>
<dbReference type="Pfam" id="PF00078">
    <property type="entry name" value="RVT_1"/>
    <property type="match status" value="1"/>
</dbReference>
<dbReference type="OrthoDB" id="679727at2759"/>
<dbReference type="GO" id="GO:0004523">
    <property type="term" value="F:RNA-DNA hybrid ribonuclease activity"/>
    <property type="evidence" value="ECO:0007669"/>
    <property type="project" value="InterPro"/>
</dbReference>
<dbReference type="InterPro" id="IPR025558">
    <property type="entry name" value="DUF4283"/>
</dbReference>
<keyword evidence="2" id="KW-0548">Nucleotidyltransferase</keyword>
<dbReference type="PANTHER" id="PTHR33116">
    <property type="entry name" value="REVERSE TRANSCRIPTASE ZINC-BINDING DOMAIN-CONTAINING PROTEIN-RELATED-RELATED"/>
    <property type="match status" value="1"/>
</dbReference>
<proteinExistence type="predicted"/>
<keyword evidence="3" id="KW-1185">Reference proteome</keyword>
<feature type="domain" description="Reverse transcriptase" evidence="1">
    <location>
        <begin position="421"/>
        <end position="656"/>
    </location>
</feature>
<dbReference type="CDD" id="cd06222">
    <property type="entry name" value="RNase_H_like"/>
    <property type="match status" value="1"/>
</dbReference>
<dbReference type="Pfam" id="PF14111">
    <property type="entry name" value="DUF4283"/>
    <property type="match status" value="1"/>
</dbReference>
<accession>A0A5B6WFT5</accession>
<dbReference type="Pfam" id="PF13456">
    <property type="entry name" value="RVT_3"/>
    <property type="match status" value="1"/>
</dbReference>
<reference evidence="2" key="1">
    <citation type="submission" date="2019-08" db="EMBL/GenBank/DDBJ databases">
        <authorList>
            <person name="Liu F."/>
        </authorList>
    </citation>
    <scope>NUCLEOTIDE SEQUENCE [LARGE SCALE GENOMIC DNA]</scope>
    <source>
        <strain evidence="2">PA1801</strain>
        <tissue evidence="2">Leaf</tissue>
    </source>
</reference>
<dbReference type="InterPro" id="IPR026960">
    <property type="entry name" value="RVT-Znf"/>
</dbReference>
<evidence type="ECO:0000259" key="1">
    <source>
        <dbReference type="PROSITE" id="PS50878"/>
    </source>
</evidence>
<dbReference type="GO" id="GO:0003964">
    <property type="term" value="F:RNA-directed DNA polymerase activity"/>
    <property type="evidence" value="ECO:0007669"/>
    <property type="project" value="UniProtKB-KW"/>
</dbReference>
<gene>
    <name evidence="2" type="ORF">EPI10_020441</name>
</gene>
<keyword evidence="2" id="KW-0695">RNA-directed DNA polymerase</keyword>
<protein>
    <submittedName>
        <fullName evidence="2">Reverse transcriptase</fullName>
    </submittedName>
</protein>
<keyword evidence="2" id="KW-0808">Transferase</keyword>